<keyword evidence="1" id="KW-1133">Transmembrane helix</keyword>
<evidence type="ECO:0000313" key="3">
    <source>
        <dbReference type="Proteomes" id="UP001151760"/>
    </source>
</evidence>
<dbReference type="Proteomes" id="UP001151760">
    <property type="component" value="Unassembled WGS sequence"/>
</dbReference>
<gene>
    <name evidence="2" type="ORF">Tco_1003202</name>
</gene>
<comment type="caution">
    <text evidence="2">The sequence shown here is derived from an EMBL/GenBank/DDBJ whole genome shotgun (WGS) entry which is preliminary data.</text>
</comment>
<keyword evidence="1" id="KW-0812">Transmembrane</keyword>
<evidence type="ECO:0000313" key="2">
    <source>
        <dbReference type="EMBL" id="GJT59669.1"/>
    </source>
</evidence>
<reference evidence="2" key="1">
    <citation type="journal article" date="2022" name="Int. J. Mol. Sci.">
        <title>Draft Genome of Tanacetum Coccineum: Genomic Comparison of Closely Related Tanacetum-Family Plants.</title>
        <authorList>
            <person name="Yamashiro T."/>
            <person name="Shiraishi A."/>
            <person name="Nakayama K."/>
            <person name="Satake H."/>
        </authorList>
    </citation>
    <scope>NUCLEOTIDE SEQUENCE</scope>
</reference>
<keyword evidence="3" id="KW-1185">Reference proteome</keyword>
<sequence length="195" mass="21657">MNNSKCGHIPVQERLDLNKTQGASTPKEVKRMQNVPYALAVGSIMYADTFHFERKRSRLEKLQVKYYCKPAIAASEAEMKAVWIRKFISGLGIGFAAVLAILVTGASQSRQHVGTSLIHIESCKSPTAELFEVDSGRVFIRYCEILTEYEVQTDMSVRGTIAVRGGRTCQYEGNSLLSIQSPKGLEDKTTFDSRG</sequence>
<accession>A0ABQ5F8Z9</accession>
<evidence type="ECO:0000256" key="1">
    <source>
        <dbReference type="SAM" id="Phobius"/>
    </source>
</evidence>
<dbReference type="EMBL" id="BQNB010017129">
    <property type="protein sequence ID" value="GJT59669.1"/>
    <property type="molecule type" value="Genomic_DNA"/>
</dbReference>
<proteinExistence type="predicted"/>
<reference evidence="2" key="2">
    <citation type="submission" date="2022-01" db="EMBL/GenBank/DDBJ databases">
        <authorList>
            <person name="Yamashiro T."/>
            <person name="Shiraishi A."/>
            <person name="Satake H."/>
            <person name="Nakayama K."/>
        </authorList>
    </citation>
    <scope>NUCLEOTIDE SEQUENCE</scope>
</reference>
<keyword evidence="1" id="KW-0472">Membrane</keyword>
<feature type="transmembrane region" description="Helical" evidence="1">
    <location>
        <begin position="87"/>
        <end position="106"/>
    </location>
</feature>
<name>A0ABQ5F8Z9_9ASTR</name>
<protein>
    <submittedName>
        <fullName evidence="2">Uncharacterized protein</fullName>
    </submittedName>
</protein>
<organism evidence="2 3">
    <name type="scientific">Tanacetum coccineum</name>
    <dbReference type="NCBI Taxonomy" id="301880"/>
    <lineage>
        <taxon>Eukaryota</taxon>
        <taxon>Viridiplantae</taxon>
        <taxon>Streptophyta</taxon>
        <taxon>Embryophyta</taxon>
        <taxon>Tracheophyta</taxon>
        <taxon>Spermatophyta</taxon>
        <taxon>Magnoliopsida</taxon>
        <taxon>eudicotyledons</taxon>
        <taxon>Gunneridae</taxon>
        <taxon>Pentapetalae</taxon>
        <taxon>asterids</taxon>
        <taxon>campanulids</taxon>
        <taxon>Asterales</taxon>
        <taxon>Asteraceae</taxon>
        <taxon>Asteroideae</taxon>
        <taxon>Anthemideae</taxon>
        <taxon>Anthemidinae</taxon>
        <taxon>Tanacetum</taxon>
    </lineage>
</organism>